<evidence type="ECO:0000259" key="3">
    <source>
        <dbReference type="PROSITE" id="PS50076"/>
    </source>
</evidence>
<dbReference type="InterPro" id="IPR018253">
    <property type="entry name" value="DnaJ_domain_CS"/>
</dbReference>
<evidence type="ECO:0000256" key="2">
    <source>
        <dbReference type="SAM" id="Phobius"/>
    </source>
</evidence>
<feature type="transmembrane region" description="Helical" evidence="2">
    <location>
        <begin position="182"/>
        <end position="205"/>
    </location>
</feature>
<dbReference type="PROSITE" id="PS00636">
    <property type="entry name" value="DNAJ_1"/>
    <property type="match status" value="1"/>
</dbReference>
<dbReference type="GO" id="GO:0005783">
    <property type="term" value="C:endoplasmic reticulum"/>
    <property type="evidence" value="ECO:0007669"/>
    <property type="project" value="TreeGrafter"/>
</dbReference>
<organism evidence="4 5">
    <name type="scientific">Bremia lactucae</name>
    <name type="common">Lettuce downy mildew</name>
    <dbReference type="NCBI Taxonomy" id="4779"/>
    <lineage>
        <taxon>Eukaryota</taxon>
        <taxon>Sar</taxon>
        <taxon>Stramenopiles</taxon>
        <taxon>Oomycota</taxon>
        <taxon>Peronosporomycetes</taxon>
        <taxon>Peronosporales</taxon>
        <taxon>Peronosporaceae</taxon>
        <taxon>Bremia</taxon>
    </lineage>
</organism>
<name>A0A976ID23_BRELC</name>
<keyword evidence="5" id="KW-1185">Reference proteome</keyword>
<comment type="caution">
    <text evidence="4">The sequence shown here is derived from an EMBL/GenBank/DDBJ whole genome shotgun (WGS) entry which is preliminary data.</text>
</comment>
<dbReference type="Pfam" id="PF00226">
    <property type="entry name" value="DnaJ"/>
    <property type="match status" value="1"/>
</dbReference>
<dbReference type="CDD" id="cd06257">
    <property type="entry name" value="DnaJ"/>
    <property type="match status" value="1"/>
</dbReference>
<keyword evidence="2" id="KW-0472">Membrane</keyword>
<dbReference type="KEGG" id="blac:94344196"/>
<dbReference type="Proteomes" id="UP000294530">
    <property type="component" value="Unassembled WGS sequence"/>
</dbReference>
<dbReference type="SMART" id="SM00271">
    <property type="entry name" value="DnaJ"/>
    <property type="match status" value="1"/>
</dbReference>
<dbReference type="SUPFAM" id="SSF46565">
    <property type="entry name" value="Chaperone J-domain"/>
    <property type="match status" value="1"/>
</dbReference>
<feature type="domain" description="J" evidence="3">
    <location>
        <begin position="32"/>
        <end position="95"/>
    </location>
</feature>
<dbReference type="PROSITE" id="PS50076">
    <property type="entry name" value="DNAJ_2"/>
    <property type="match status" value="1"/>
</dbReference>
<protein>
    <recommendedName>
        <fullName evidence="3">J domain-containing protein</fullName>
    </recommendedName>
</protein>
<dbReference type="Gene3D" id="1.10.287.110">
    <property type="entry name" value="DnaJ domain"/>
    <property type="match status" value="1"/>
</dbReference>
<accession>A0A976ID23</accession>
<dbReference type="RefSeq" id="XP_067816579.1">
    <property type="nucleotide sequence ID" value="XM_067958525.1"/>
</dbReference>
<dbReference type="PANTHER" id="PTHR44360">
    <property type="entry name" value="DNAJ HOMOLOG SUBFAMILY B MEMBER 9"/>
    <property type="match status" value="1"/>
</dbReference>
<dbReference type="OrthoDB" id="10250354at2759"/>
<keyword evidence="1" id="KW-0143">Chaperone</keyword>
<dbReference type="PANTHER" id="PTHR44360:SF1">
    <property type="entry name" value="DNAJ HOMOLOG SUBFAMILY B MEMBER 9"/>
    <property type="match status" value="1"/>
</dbReference>
<keyword evidence="2" id="KW-1133">Transmembrane helix</keyword>
<reference evidence="4 5" key="1">
    <citation type="journal article" date="2021" name="Genome Biol.">
        <title>AFLAP: assembly-free linkage analysis pipeline using k-mers from genome sequencing data.</title>
        <authorList>
            <person name="Fletcher K."/>
            <person name="Zhang L."/>
            <person name="Gil J."/>
            <person name="Han R."/>
            <person name="Cavanaugh K."/>
            <person name="Michelmore R."/>
        </authorList>
    </citation>
    <scope>NUCLEOTIDE SEQUENCE [LARGE SCALE GENOMIC DNA]</scope>
    <source>
        <strain evidence="4 5">SF5</strain>
    </source>
</reference>
<dbReference type="GO" id="GO:0036503">
    <property type="term" value="P:ERAD pathway"/>
    <property type="evidence" value="ECO:0007669"/>
    <property type="project" value="TreeGrafter"/>
</dbReference>
<evidence type="ECO:0000313" key="4">
    <source>
        <dbReference type="EMBL" id="TDH67080.1"/>
    </source>
</evidence>
<dbReference type="AlphaFoldDB" id="A0A976ID23"/>
<dbReference type="InterPro" id="IPR051948">
    <property type="entry name" value="Hsp70_co-chaperone_J-domain"/>
</dbReference>
<dbReference type="PRINTS" id="PR00625">
    <property type="entry name" value="JDOMAIN"/>
</dbReference>
<proteinExistence type="predicted"/>
<evidence type="ECO:0000256" key="1">
    <source>
        <dbReference type="ARBA" id="ARBA00023186"/>
    </source>
</evidence>
<dbReference type="GO" id="GO:0051087">
    <property type="term" value="F:protein-folding chaperone binding"/>
    <property type="evidence" value="ECO:0007669"/>
    <property type="project" value="TreeGrafter"/>
</dbReference>
<sequence>MVQESRHVRRDSYCLFDLKLERMSMYEVEKLCYYNVLDVTVDASPAEIVKAYRSMALKYHPDKTRSEDPNQFQAITEAYEVLSDPEKRRLYDRYGPALKPRVGEAITQLAPLLLSFTTGLIGSSVRTCNGALSYQVIYSCEICLMGFAGMYFCHRPGYKENIKSPVNQQTKIQREVMSVSDYVTITSMGLLVGSFTGWAATWIVLLCKPFVLGN</sequence>
<dbReference type="GeneID" id="94344196"/>
<dbReference type="InterPro" id="IPR001623">
    <property type="entry name" value="DnaJ_domain"/>
</dbReference>
<gene>
    <name evidence="4" type="ORF">CCR75_000417</name>
</gene>
<dbReference type="EMBL" id="SHOA02000006">
    <property type="protein sequence ID" value="TDH67080.1"/>
    <property type="molecule type" value="Genomic_DNA"/>
</dbReference>
<dbReference type="GO" id="GO:0051787">
    <property type="term" value="F:misfolded protein binding"/>
    <property type="evidence" value="ECO:0007669"/>
    <property type="project" value="TreeGrafter"/>
</dbReference>
<keyword evidence="2" id="KW-0812">Transmembrane</keyword>
<dbReference type="InterPro" id="IPR036869">
    <property type="entry name" value="J_dom_sf"/>
</dbReference>
<evidence type="ECO:0000313" key="5">
    <source>
        <dbReference type="Proteomes" id="UP000294530"/>
    </source>
</evidence>